<feature type="transmembrane region" description="Helical" evidence="1">
    <location>
        <begin position="79"/>
        <end position="102"/>
    </location>
</feature>
<dbReference type="RefSeq" id="XP_007777200.1">
    <property type="nucleotide sequence ID" value="XM_007779010.1"/>
</dbReference>
<sequence length="255" mass="28411">MAISSLACIIDAISHVLLRFFHLESTLRFFAKYTTNTPANLNILEFSDLCSAITNSLVQLRFLLLVTATALFYRHSTTLSIWAIPCLFLIVLLAGWYLVCIFRKHRNIGTEDDPSAQPTKSLASLCLNICCLTISLVLTIVVKVMVDATLEVQMSVPCTLYECYLATGKRPLGAATKRDIAGWLAILIACYALYIATFTVPDNETLRSPERGDVVREQIRQIGMLVLHHVARRNTAAWRAVAERYEAREAGRGGE</sequence>
<gene>
    <name evidence="2" type="ORF">W97_01101</name>
</gene>
<evidence type="ECO:0000313" key="2">
    <source>
        <dbReference type="EMBL" id="EON61883.1"/>
    </source>
</evidence>
<feature type="transmembrane region" description="Helical" evidence="1">
    <location>
        <begin position="180"/>
        <end position="201"/>
    </location>
</feature>
<dbReference type="HOGENOM" id="CLU_1089956_0_0_1"/>
<evidence type="ECO:0000313" key="3">
    <source>
        <dbReference type="Proteomes" id="UP000016924"/>
    </source>
</evidence>
<keyword evidence="1" id="KW-1133">Transmembrane helix</keyword>
<dbReference type="EMBL" id="JH767557">
    <property type="protein sequence ID" value="EON61883.1"/>
    <property type="molecule type" value="Genomic_DNA"/>
</dbReference>
<dbReference type="Proteomes" id="UP000016924">
    <property type="component" value="Unassembled WGS sequence"/>
</dbReference>
<proteinExistence type="predicted"/>
<feature type="transmembrane region" description="Helical" evidence="1">
    <location>
        <begin position="122"/>
        <end position="146"/>
    </location>
</feature>
<dbReference type="AlphaFoldDB" id="R7YJ18"/>
<keyword evidence="1" id="KW-0812">Transmembrane</keyword>
<keyword evidence="3" id="KW-1185">Reference proteome</keyword>
<keyword evidence="1" id="KW-0472">Membrane</keyword>
<dbReference type="GeneID" id="19898412"/>
<protein>
    <submittedName>
        <fullName evidence="2">Uncharacterized protein</fullName>
    </submittedName>
</protein>
<organism evidence="2 3">
    <name type="scientific">Coniosporium apollinis (strain CBS 100218)</name>
    <name type="common">Rock-inhabiting black yeast</name>
    <dbReference type="NCBI Taxonomy" id="1168221"/>
    <lineage>
        <taxon>Eukaryota</taxon>
        <taxon>Fungi</taxon>
        <taxon>Dikarya</taxon>
        <taxon>Ascomycota</taxon>
        <taxon>Pezizomycotina</taxon>
        <taxon>Dothideomycetes</taxon>
        <taxon>Dothideomycetes incertae sedis</taxon>
        <taxon>Coniosporium</taxon>
    </lineage>
</organism>
<evidence type="ECO:0000256" key="1">
    <source>
        <dbReference type="SAM" id="Phobius"/>
    </source>
</evidence>
<name>R7YJ18_CONA1</name>
<reference evidence="3" key="1">
    <citation type="submission" date="2012-06" db="EMBL/GenBank/DDBJ databases">
        <title>The genome sequence of Coniosporium apollinis CBS 100218.</title>
        <authorList>
            <consortium name="The Broad Institute Genome Sequencing Platform"/>
            <person name="Cuomo C."/>
            <person name="Gorbushina A."/>
            <person name="Noack S."/>
            <person name="Walker B."/>
            <person name="Young S.K."/>
            <person name="Zeng Q."/>
            <person name="Gargeya S."/>
            <person name="Fitzgerald M."/>
            <person name="Haas B."/>
            <person name="Abouelleil A."/>
            <person name="Alvarado L."/>
            <person name="Arachchi H.M."/>
            <person name="Berlin A.M."/>
            <person name="Chapman S.B."/>
            <person name="Goldberg J."/>
            <person name="Griggs A."/>
            <person name="Gujja S."/>
            <person name="Hansen M."/>
            <person name="Howarth C."/>
            <person name="Imamovic A."/>
            <person name="Larimer J."/>
            <person name="McCowan C."/>
            <person name="Montmayeur A."/>
            <person name="Murphy C."/>
            <person name="Neiman D."/>
            <person name="Pearson M."/>
            <person name="Priest M."/>
            <person name="Roberts A."/>
            <person name="Saif S."/>
            <person name="Shea T."/>
            <person name="Sisk P."/>
            <person name="Sykes S."/>
            <person name="Wortman J."/>
            <person name="Nusbaum C."/>
            <person name="Birren B."/>
        </authorList>
    </citation>
    <scope>NUCLEOTIDE SEQUENCE [LARGE SCALE GENOMIC DNA]</scope>
    <source>
        <strain evidence="3">CBS 100218</strain>
    </source>
</reference>
<accession>R7YJ18</accession>